<gene>
    <name evidence="2" type="ORF">EZV62_023049</name>
</gene>
<sequence length="159" mass="17513">MRGVNGNSRAMNNTFETINAAATAIASPENRGPQATVQLFEDYTVMVIYGRMGDLAYSKPGYKAWTKINSKGLNLDLTYYKGKLYAINMYGRIMACDVRVDNPTVAQVANMPHNISHPTIPQVATYVPPNISHLDKVFIVESLGRLLVVLQGLRGGLEH</sequence>
<dbReference type="InterPro" id="IPR005174">
    <property type="entry name" value="KIB1-4_b-propeller"/>
</dbReference>
<feature type="domain" description="KIB1-4 beta-propeller" evidence="1">
    <location>
        <begin position="41"/>
        <end position="151"/>
    </location>
</feature>
<organism evidence="2 3">
    <name type="scientific">Acer yangbiense</name>
    <dbReference type="NCBI Taxonomy" id="1000413"/>
    <lineage>
        <taxon>Eukaryota</taxon>
        <taxon>Viridiplantae</taxon>
        <taxon>Streptophyta</taxon>
        <taxon>Embryophyta</taxon>
        <taxon>Tracheophyta</taxon>
        <taxon>Spermatophyta</taxon>
        <taxon>Magnoliopsida</taxon>
        <taxon>eudicotyledons</taxon>
        <taxon>Gunneridae</taxon>
        <taxon>Pentapetalae</taxon>
        <taxon>rosids</taxon>
        <taxon>malvids</taxon>
        <taxon>Sapindales</taxon>
        <taxon>Sapindaceae</taxon>
        <taxon>Hippocastanoideae</taxon>
        <taxon>Acereae</taxon>
        <taxon>Acer</taxon>
    </lineage>
</organism>
<comment type="caution">
    <text evidence="2">The sequence shown here is derived from an EMBL/GenBank/DDBJ whole genome shotgun (WGS) entry which is preliminary data.</text>
</comment>
<accession>A0A5C7H185</accession>
<reference evidence="3" key="1">
    <citation type="journal article" date="2019" name="Gigascience">
        <title>De novo genome assembly of the endangered Acer yangbiense, a plant species with extremely small populations endemic to Yunnan Province, China.</title>
        <authorList>
            <person name="Yang J."/>
            <person name="Wariss H.M."/>
            <person name="Tao L."/>
            <person name="Zhang R."/>
            <person name="Yun Q."/>
            <person name="Hollingsworth P."/>
            <person name="Dao Z."/>
            <person name="Luo G."/>
            <person name="Guo H."/>
            <person name="Ma Y."/>
            <person name="Sun W."/>
        </authorList>
    </citation>
    <scope>NUCLEOTIDE SEQUENCE [LARGE SCALE GENOMIC DNA]</scope>
    <source>
        <strain evidence="3">cv. Malutang</strain>
    </source>
</reference>
<dbReference type="EMBL" id="VAHF01000011">
    <property type="protein sequence ID" value="TXG50525.1"/>
    <property type="molecule type" value="Genomic_DNA"/>
</dbReference>
<evidence type="ECO:0000313" key="3">
    <source>
        <dbReference type="Proteomes" id="UP000323000"/>
    </source>
</evidence>
<dbReference type="Proteomes" id="UP000323000">
    <property type="component" value="Chromosome 11"/>
</dbReference>
<dbReference type="AlphaFoldDB" id="A0A5C7H185"/>
<dbReference type="Pfam" id="PF03478">
    <property type="entry name" value="Beta-prop_KIB1-4"/>
    <property type="match status" value="1"/>
</dbReference>
<evidence type="ECO:0000313" key="2">
    <source>
        <dbReference type="EMBL" id="TXG50525.1"/>
    </source>
</evidence>
<name>A0A5C7H185_9ROSI</name>
<keyword evidence="3" id="KW-1185">Reference proteome</keyword>
<proteinExistence type="predicted"/>
<dbReference type="OrthoDB" id="642536at2759"/>
<protein>
    <recommendedName>
        <fullName evidence="1">KIB1-4 beta-propeller domain-containing protein</fullName>
    </recommendedName>
</protein>
<evidence type="ECO:0000259" key="1">
    <source>
        <dbReference type="Pfam" id="PF03478"/>
    </source>
</evidence>